<protein>
    <recommendedName>
        <fullName evidence="4">Peptidylprolyl isomerase</fullName>
    </recommendedName>
</protein>
<accession>A0ABU1HNR1</accession>
<dbReference type="Proteomes" id="UP001249291">
    <property type="component" value="Unassembled WGS sequence"/>
</dbReference>
<reference evidence="2 3" key="1">
    <citation type="submission" date="2023-08" db="EMBL/GenBank/DDBJ databases">
        <title>Functional and genomic diversity of the sorghum phyllosphere microbiome.</title>
        <authorList>
            <person name="Shade A."/>
        </authorList>
    </citation>
    <scope>NUCLEOTIDE SEQUENCE [LARGE SCALE GENOMIC DNA]</scope>
    <source>
        <strain evidence="2 3">SORGH_AS_0445</strain>
    </source>
</reference>
<evidence type="ECO:0008006" key="4">
    <source>
        <dbReference type="Google" id="ProtNLM"/>
    </source>
</evidence>
<comment type="caution">
    <text evidence="2">The sequence shown here is derived from an EMBL/GenBank/DDBJ whole genome shotgun (WGS) entry which is preliminary data.</text>
</comment>
<keyword evidence="1" id="KW-0732">Signal</keyword>
<dbReference type="EMBL" id="JAVIZQ010000001">
    <property type="protein sequence ID" value="MDR6141491.1"/>
    <property type="molecule type" value="Genomic_DNA"/>
</dbReference>
<feature type="signal peptide" evidence="1">
    <location>
        <begin position="1"/>
        <end position="28"/>
    </location>
</feature>
<feature type="chain" id="PRO_5045291364" description="Peptidylprolyl isomerase" evidence="1">
    <location>
        <begin position="29"/>
        <end position="305"/>
    </location>
</feature>
<evidence type="ECO:0000256" key="1">
    <source>
        <dbReference type="SAM" id="SignalP"/>
    </source>
</evidence>
<organism evidence="2 3">
    <name type="scientific">Microbacterium foliorum</name>
    <dbReference type="NCBI Taxonomy" id="104336"/>
    <lineage>
        <taxon>Bacteria</taxon>
        <taxon>Bacillati</taxon>
        <taxon>Actinomycetota</taxon>
        <taxon>Actinomycetes</taxon>
        <taxon>Micrococcales</taxon>
        <taxon>Microbacteriaceae</taxon>
        <taxon>Microbacterium</taxon>
    </lineage>
</organism>
<dbReference type="RefSeq" id="WP_309688448.1">
    <property type="nucleotide sequence ID" value="NZ_JAVIZQ010000001.1"/>
</dbReference>
<proteinExistence type="predicted"/>
<dbReference type="PROSITE" id="PS51257">
    <property type="entry name" value="PROKAR_LIPOPROTEIN"/>
    <property type="match status" value="1"/>
</dbReference>
<gene>
    <name evidence="2" type="ORF">QE375_001045</name>
</gene>
<evidence type="ECO:0000313" key="2">
    <source>
        <dbReference type="EMBL" id="MDR6141491.1"/>
    </source>
</evidence>
<name>A0ABU1HNR1_9MICO</name>
<keyword evidence="3" id="KW-1185">Reference proteome</keyword>
<evidence type="ECO:0000313" key="3">
    <source>
        <dbReference type="Proteomes" id="UP001249291"/>
    </source>
</evidence>
<sequence>MRKTSAVLATLSLAVLTLTGCASAPSFAGDVCDRAAASTPSIKDSVSVEGDLGEAPDVTVYSPVKADETSFADIVTGDGRAITTTGQTFVTDFTFYGAKSGKELTASAYDGDLSRINNITSWEKQVPGFGKVLECATAGTRMIAVLSAEDFGEGNAQSFGLGEDEGVVGVVDVHAVDLARATGALQFNDAKGLPTVVRASDGTPGIIVPDSAAPSEAVTQTLIKGEGAKVEEGQTLIMNSTTVGWDDKKVTSSTWGSDPQLAPAAPGLVGSTVGSQLLVVTPELDGAPASATVIDILGIVPVPEQ</sequence>